<dbReference type="CDD" id="cd00279">
    <property type="entry name" value="YlxR"/>
    <property type="match status" value="1"/>
</dbReference>
<proteinExistence type="predicted"/>
<dbReference type="InterPro" id="IPR007393">
    <property type="entry name" value="YlxR_dom"/>
</dbReference>
<sequence length="85" mass="9483">MTPQRMCIACRQMKDKRELVRCRVTSEKTVEIDPTGKKSGRGAYICSSPECRKKARKCDLLSKALGAKASSEVYDALDALWENNG</sequence>
<accession>A0A9D1Q0Q4</accession>
<comment type="caution">
    <text evidence="2">The sequence shown here is derived from an EMBL/GenBank/DDBJ whole genome shotgun (WGS) entry which is preliminary data.</text>
</comment>
<dbReference type="Gene3D" id="3.30.1230.10">
    <property type="entry name" value="YlxR-like"/>
    <property type="match status" value="1"/>
</dbReference>
<dbReference type="InterPro" id="IPR037465">
    <property type="entry name" value="YlxR"/>
</dbReference>
<name>A0A9D1Q0Q4_9FIRM</name>
<dbReference type="PANTHER" id="PTHR34215">
    <property type="entry name" value="BLL0784 PROTEIN"/>
    <property type="match status" value="1"/>
</dbReference>
<dbReference type="NCBIfam" id="NF047356">
    <property type="entry name" value="RNA_bind_RnpM"/>
    <property type="match status" value="1"/>
</dbReference>
<dbReference type="AlphaFoldDB" id="A0A9D1Q0Q4"/>
<evidence type="ECO:0000313" key="2">
    <source>
        <dbReference type="EMBL" id="HIW02053.1"/>
    </source>
</evidence>
<gene>
    <name evidence="2" type="ORF">H9892_01795</name>
</gene>
<evidence type="ECO:0000313" key="3">
    <source>
        <dbReference type="Proteomes" id="UP000823990"/>
    </source>
</evidence>
<organism evidence="2 3">
    <name type="scientific">Candidatus Protoclostridium stercorigallinarum</name>
    <dbReference type="NCBI Taxonomy" id="2838741"/>
    <lineage>
        <taxon>Bacteria</taxon>
        <taxon>Bacillati</taxon>
        <taxon>Bacillota</taxon>
        <taxon>Clostridia</taxon>
        <taxon>Candidatus Protoclostridium</taxon>
    </lineage>
</organism>
<reference evidence="2" key="1">
    <citation type="journal article" date="2021" name="PeerJ">
        <title>Extensive microbial diversity within the chicken gut microbiome revealed by metagenomics and culture.</title>
        <authorList>
            <person name="Gilroy R."/>
            <person name="Ravi A."/>
            <person name="Getino M."/>
            <person name="Pursley I."/>
            <person name="Horton D.L."/>
            <person name="Alikhan N.F."/>
            <person name="Baker D."/>
            <person name="Gharbi K."/>
            <person name="Hall N."/>
            <person name="Watson M."/>
            <person name="Adriaenssens E.M."/>
            <person name="Foster-Nyarko E."/>
            <person name="Jarju S."/>
            <person name="Secka A."/>
            <person name="Antonio M."/>
            <person name="Oren A."/>
            <person name="Chaudhuri R.R."/>
            <person name="La Ragione R."/>
            <person name="Hildebrand F."/>
            <person name="Pallen M.J."/>
        </authorList>
    </citation>
    <scope>NUCLEOTIDE SEQUENCE</scope>
    <source>
        <strain evidence="2">12435</strain>
    </source>
</reference>
<dbReference type="Proteomes" id="UP000823990">
    <property type="component" value="Unassembled WGS sequence"/>
</dbReference>
<dbReference type="Pfam" id="PF04296">
    <property type="entry name" value="YlxR"/>
    <property type="match status" value="1"/>
</dbReference>
<protein>
    <submittedName>
        <fullName evidence="2">YlxR family protein</fullName>
    </submittedName>
</protein>
<dbReference type="InterPro" id="IPR035931">
    <property type="entry name" value="YlxR-like_sf"/>
</dbReference>
<feature type="domain" description="YlxR" evidence="1">
    <location>
        <begin position="5"/>
        <end position="78"/>
    </location>
</feature>
<dbReference type="SUPFAM" id="SSF64376">
    <property type="entry name" value="YlxR-like"/>
    <property type="match status" value="1"/>
</dbReference>
<dbReference type="EMBL" id="DXHS01000030">
    <property type="protein sequence ID" value="HIW02053.1"/>
    <property type="molecule type" value="Genomic_DNA"/>
</dbReference>
<dbReference type="PANTHER" id="PTHR34215:SF1">
    <property type="entry name" value="YLXR DOMAIN-CONTAINING PROTEIN"/>
    <property type="match status" value="1"/>
</dbReference>
<evidence type="ECO:0000259" key="1">
    <source>
        <dbReference type="Pfam" id="PF04296"/>
    </source>
</evidence>
<reference evidence="2" key="2">
    <citation type="submission" date="2021-04" db="EMBL/GenBank/DDBJ databases">
        <authorList>
            <person name="Gilroy R."/>
        </authorList>
    </citation>
    <scope>NUCLEOTIDE SEQUENCE</scope>
    <source>
        <strain evidence="2">12435</strain>
    </source>
</reference>